<dbReference type="OrthoDB" id="9802919at2"/>
<evidence type="ECO:0000313" key="10">
    <source>
        <dbReference type="Proteomes" id="UP000285794"/>
    </source>
</evidence>
<dbReference type="InterPro" id="IPR000223">
    <property type="entry name" value="Pept_S26A_signal_pept_1"/>
</dbReference>
<protein>
    <recommendedName>
        <fullName evidence="4 7">Signal peptidase I</fullName>
        <ecNumber evidence="3 7">3.4.21.89</ecNumber>
    </recommendedName>
</protein>
<keyword evidence="7" id="KW-1133">Transmembrane helix</keyword>
<keyword evidence="7" id="KW-0812">Transmembrane</keyword>
<dbReference type="GO" id="GO:0016020">
    <property type="term" value="C:membrane"/>
    <property type="evidence" value="ECO:0007669"/>
    <property type="project" value="UniProtKB-SubCell"/>
</dbReference>
<dbReference type="GO" id="GO:0009003">
    <property type="term" value="F:signal peptidase activity"/>
    <property type="evidence" value="ECO:0007669"/>
    <property type="project" value="UniProtKB-EC"/>
</dbReference>
<dbReference type="InterPro" id="IPR019758">
    <property type="entry name" value="Pept_S26A_signal_pept_1_CS"/>
</dbReference>
<evidence type="ECO:0000256" key="5">
    <source>
        <dbReference type="ARBA" id="ARBA00022801"/>
    </source>
</evidence>
<evidence type="ECO:0000256" key="3">
    <source>
        <dbReference type="ARBA" id="ARBA00013208"/>
    </source>
</evidence>
<gene>
    <name evidence="9" type="primary">lepB</name>
    <name evidence="9" type="ORF">DWB61_10450</name>
</gene>
<comment type="catalytic activity">
    <reaction evidence="1 7">
        <text>Cleavage of hydrophobic, N-terminal signal or leader sequences from secreted and periplasmic proteins.</text>
        <dbReference type="EC" id="3.4.21.89"/>
    </reaction>
</comment>
<feature type="active site" evidence="6">
    <location>
        <position position="236"/>
    </location>
</feature>
<dbReference type="Pfam" id="PF10502">
    <property type="entry name" value="Peptidase_S26"/>
    <property type="match status" value="2"/>
</dbReference>
<dbReference type="PANTHER" id="PTHR43390">
    <property type="entry name" value="SIGNAL PEPTIDASE I"/>
    <property type="match status" value="1"/>
</dbReference>
<dbReference type="RefSeq" id="WP_125030846.1">
    <property type="nucleotide sequence ID" value="NZ_JAPXVP010000008.1"/>
</dbReference>
<keyword evidence="7" id="KW-0645">Protease</keyword>
<comment type="subcellular location">
    <subcellularLocation>
        <location evidence="7">Membrane</location>
        <topology evidence="7">Single-pass type II membrane protein</topology>
    </subcellularLocation>
</comment>
<feature type="transmembrane region" description="Helical" evidence="7">
    <location>
        <begin position="12"/>
        <end position="42"/>
    </location>
</feature>
<evidence type="ECO:0000259" key="8">
    <source>
        <dbReference type="Pfam" id="PF10502"/>
    </source>
</evidence>
<dbReference type="EMBL" id="QQWG01000009">
    <property type="protein sequence ID" value="RRG21154.1"/>
    <property type="molecule type" value="Genomic_DNA"/>
</dbReference>
<sequence length="463" mass="53679">MKEFLKNKWFKFSLAAIIYLLMMIWIGNFWLVLGLPILFDVYISKKVHWAFWKKRGVKKQGFIVEWIDALIFAVVAATLIRMFFIEAYTIPTSSMEKSMLVGDYLFVSKMAYGPKVPNTPLSFPFAHHTMPGTKSTKSYSELIQWPYHRLAGFGDVERDDVVVFNFPAGDTIWVGNENPDYHSIIRGYGQQFKADDMSKGRLLQSDHAYQNMARKFMKQRYDIRSRPVDKRENYIKRCVGLPGDTLISKDGQLFVNGKAQAAIEDMQYKYIVKTNGTTINPRILDDLNIALADRGRRSASEYELPLSNAKAEELKKLNNVISVTRVLYPLGMYEEVFPFSRDYNWNRDNFGPLVLPKEGASVTLSKKTLPLYERAITAYEGNKLEVKEDGIYINGKLAETYTFKMNYYWMMGDNRHMSADSRYWGYVPEDHIVGKASFVWLSLDKDKSFLSKIRWNRIFKGIE</sequence>
<comment type="similarity">
    <text evidence="2 7">Belongs to the peptidase S26 family.</text>
</comment>
<dbReference type="PANTHER" id="PTHR43390:SF1">
    <property type="entry name" value="CHLOROPLAST PROCESSING PEPTIDASE"/>
    <property type="match status" value="1"/>
</dbReference>
<evidence type="ECO:0000313" key="9">
    <source>
        <dbReference type="EMBL" id="RRG21154.1"/>
    </source>
</evidence>
<dbReference type="AlphaFoldDB" id="A0A425Y095"/>
<feature type="domain" description="Peptidase S26" evidence="8">
    <location>
        <begin position="64"/>
        <end position="269"/>
    </location>
</feature>
<accession>A0A425Y095</accession>
<keyword evidence="10" id="KW-1185">Reference proteome</keyword>
<keyword evidence="5 7" id="KW-0378">Hydrolase</keyword>
<name>A0A425Y095_9BACT</name>
<evidence type="ECO:0000256" key="6">
    <source>
        <dbReference type="PIRSR" id="PIRSR600223-1"/>
    </source>
</evidence>
<organism evidence="9 10">
    <name type="scientific">Ancylomarina euxinus</name>
    <dbReference type="NCBI Taxonomy" id="2283627"/>
    <lineage>
        <taxon>Bacteria</taxon>
        <taxon>Pseudomonadati</taxon>
        <taxon>Bacteroidota</taxon>
        <taxon>Bacteroidia</taxon>
        <taxon>Marinilabiliales</taxon>
        <taxon>Marinifilaceae</taxon>
        <taxon>Ancylomarina</taxon>
    </lineage>
</organism>
<dbReference type="CDD" id="cd06530">
    <property type="entry name" value="S26_SPase_I"/>
    <property type="match status" value="2"/>
</dbReference>
<evidence type="ECO:0000256" key="4">
    <source>
        <dbReference type="ARBA" id="ARBA00019232"/>
    </source>
</evidence>
<dbReference type="Gene3D" id="2.10.109.10">
    <property type="entry name" value="Umud Fragment, subunit A"/>
    <property type="match status" value="2"/>
</dbReference>
<dbReference type="NCBIfam" id="TIGR02227">
    <property type="entry name" value="sigpep_I_bact"/>
    <property type="match status" value="2"/>
</dbReference>
<dbReference type="PROSITE" id="PS00761">
    <property type="entry name" value="SPASE_I_3"/>
    <property type="match status" value="1"/>
</dbReference>
<dbReference type="EC" id="3.4.21.89" evidence="3 7"/>
<dbReference type="SUPFAM" id="SSF51306">
    <property type="entry name" value="LexA/Signal peptidase"/>
    <property type="match status" value="2"/>
</dbReference>
<dbReference type="PRINTS" id="PR00727">
    <property type="entry name" value="LEADERPTASE"/>
</dbReference>
<dbReference type="InterPro" id="IPR036286">
    <property type="entry name" value="LexA/Signal_pep-like_sf"/>
</dbReference>
<proteinExistence type="inferred from homology"/>
<feature type="domain" description="Peptidase S26" evidence="8">
    <location>
        <begin position="406"/>
        <end position="440"/>
    </location>
</feature>
<feature type="transmembrane region" description="Helical" evidence="7">
    <location>
        <begin position="63"/>
        <end position="84"/>
    </location>
</feature>
<evidence type="ECO:0000256" key="2">
    <source>
        <dbReference type="ARBA" id="ARBA00009370"/>
    </source>
</evidence>
<dbReference type="GO" id="GO:0006465">
    <property type="term" value="P:signal peptide processing"/>
    <property type="evidence" value="ECO:0007669"/>
    <property type="project" value="InterPro"/>
</dbReference>
<dbReference type="Proteomes" id="UP000285794">
    <property type="component" value="Unassembled WGS sequence"/>
</dbReference>
<dbReference type="GO" id="GO:0004252">
    <property type="term" value="F:serine-type endopeptidase activity"/>
    <property type="evidence" value="ECO:0007669"/>
    <property type="project" value="InterPro"/>
</dbReference>
<comment type="caution">
    <text evidence="9">The sequence shown here is derived from an EMBL/GenBank/DDBJ whole genome shotgun (WGS) entry which is preliminary data.</text>
</comment>
<reference evidence="9 10" key="1">
    <citation type="submission" date="2018-07" db="EMBL/GenBank/DDBJ databases">
        <title>Draft genome sequence of Ancylomarina sp. M1P.</title>
        <authorList>
            <person name="Yadav S."/>
            <person name="Villanueva L."/>
            <person name="Damste J.S.S."/>
        </authorList>
    </citation>
    <scope>NUCLEOTIDE SEQUENCE [LARGE SCALE GENOMIC DNA]</scope>
    <source>
        <strain evidence="9 10">M1P</strain>
    </source>
</reference>
<comment type="caution">
    <text evidence="7">Lacks conserved residue(s) required for the propagation of feature annotation.</text>
</comment>
<keyword evidence="7" id="KW-0472">Membrane</keyword>
<dbReference type="InterPro" id="IPR019533">
    <property type="entry name" value="Peptidase_S26"/>
</dbReference>
<evidence type="ECO:0000256" key="1">
    <source>
        <dbReference type="ARBA" id="ARBA00000677"/>
    </source>
</evidence>
<evidence type="ECO:0000256" key="7">
    <source>
        <dbReference type="RuleBase" id="RU362042"/>
    </source>
</evidence>
<feature type="active site" evidence="6">
    <location>
        <position position="94"/>
    </location>
</feature>